<name>A0AB39ZUW6_DROSZ</name>
<feature type="region of interest" description="Disordered" evidence="1">
    <location>
        <begin position="639"/>
        <end position="724"/>
    </location>
</feature>
<evidence type="ECO:0000313" key="3">
    <source>
        <dbReference type="RefSeq" id="XP_016943534.3"/>
    </source>
</evidence>
<evidence type="ECO:0000313" key="2">
    <source>
        <dbReference type="Proteomes" id="UP001652628"/>
    </source>
</evidence>
<organism evidence="2 3">
    <name type="scientific">Drosophila suzukii</name>
    <name type="common">Spotted-wing drosophila fruit fly</name>
    <dbReference type="NCBI Taxonomy" id="28584"/>
    <lineage>
        <taxon>Eukaryota</taxon>
        <taxon>Metazoa</taxon>
        <taxon>Ecdysozoa</taxon>
        <taxon>Arthropoda</taxon>
        <taxon>Hexapoda</taxon>
        <taxon>Insecta</taxon>
        <taxon>Pterygota</taxon>
        <taxon>Neoptera</taxon>
        <taxon>Endopterygota</taxon>
        <taxon>Diptera</taxon>
        <taxon>Brachycera</taxon>
        <taxon>Muscomorpha</taxon>
        <taxon>Ephydroidea</taxon>
        <taxon>Drosophilidae</taxon>
        <taxon>Drosophila</taxon>
        <taxon>Sophophora</taxon>
    </lineage>
</organism>
<protein>
    <submittedName>
        <fullName evidence="3">Uncharacterized protein</fullName>
    </submittedName>
</protein>
<dbReference type="Proteomes" id="UP001652628">
    <property type="component" value="Chromosome 2R"/>
</dbReference>
<keyword evidence="2" id="KW-1185">Reference proteome</keyword>
<accession>A0AB39ZUW6</accession>
<evidence type="ECO:0000256" key="1">
    <source>
        <dbReference type="SAM" id="MobiDB-lite"/>
    </source>
</evidence>
<dbReference type="GeneID" id="108019933"/>
<feature type="region of interest" description="Disordered" evidence="1">
    <location>
        <begin position="470"/>
        <end position="513"/>
    </location>
</feature>
<dbReference type="AlphaFoldDB" id="A0AB39ZUW6"/>
<gene>
    <name evidence="3" type="primary">LOC108019933</name>
</gene>
<reference evidence="3" key="1">
    <citation type="submission" date="2025-08" db="UniProtKB">
        <authorList>
            <consortium name="RefSeq"/>
        </authorList>
    </citation>
    <scope>IDENTIFICATION</scope>
</reference>
<feature type="compositionally biased region" description="Low complexity" evidence="1">
    <location>
        <begin position="477"/>
        <end position="487"/>
    </location>
</feature>
<dbReference type="RefSeq" id="XP_016943534.3">
    <property type="nucleotide sequence ID" value="XM_017088045.4"/>
</dbReference>
<sequence>MQVPLLHRNTQMVLLKKQIRRKAKELRLRRRRARRRLEVMHRIRDHLLHRMRNLIDVRQRDAELERREQARRAVGGMLAMYKSWLRNWSRALRLQGRLIRHQEQLKKRLHRKLHQLRKQLKKRRHPQQVVDKCFNKLEKAVKKWQNSSQYHKFIEGQDDIWDAEAKEVRKYLSDIRGRRPRKIRRVRANQDDDMEDFAHFWITEVQRKRAKIKNHLVTKEPKRDLELEEAAPGKTIKPLRKKKKSKSNAIYLSIDELVVPKKVKKLRKKKKAVRKRREPDPTKPSLDELKILVRELIRFDRKRKDKKRVSRKPKITRIAIRKERHISMREKLGLSDISILSEPQLPKKTIRQKPRKVAQLNVKKLLDGVTVPEPKILKSEVLGSKKSRKYKKKLKKHKTKFVDIVIRDELKALLQEKKKKTISHRGRQNAAVSGALQHKKAPFMKPKNVVSRLFGDLPLFMRHQVRKKKLGHHPKGYYSSSSSSTYSREVDLSSDSGKGAMVGKHRKGHKIRADSSASQIDVIVDLTFDQASEEKNHSKHRNVMDPASRFSEDGYLLGKLKHRRAEKSGSQKEFASDSVVSLSDSLNKILASNRPRKSVRRSIRTPLMLPKKLRVAPPRGQDESHYQSLKKDIMYIRTSDQETEQQRKSKIQNRWSVSDPVVNSRRQSKRFLPRSISDTDTKQKKTPTTDGDQPHIQIGETRETVIPSGDPRNTRSPSKDKMRQPYEFNYEALPDDLEKFFDPLRDHTYGYDRHDKTPDENYLADLLNPSHGRFAMKDLISDNKYKPLQRLLKDVIENNHIIEFVADVKGLMETVGRHPMWANLQNLHSEFMESGVSLDEVKQMLTTKYLEFLKGIVSDMHFARIQPPRDSMLNVVESDPAKSKQVSQVDRLLERNLWNRQRLSTRLIPFGMRGLPGNRSATPHSRRQSQDARMNSVLYRKLIEQEMNAERLEREERKRLTYGSYGSSMSINTSLELAPNEEQEVRDIEMRYSLVNINSIVDDHNQMFKAMERKRATAKVVHKEMEGKLGKMLSSAQFRRPTSKEASATHKRRRNLRPIEQLYYSPRKTCRLQKISDSSECLGCESRESGIGDEMVLEKCPRCGVRVPVPAPIPSFPQPSSSSSEILSSGSIEACAKNELLINSLADLCSRCGYVHEKGHPCSQLPFNTRKSKLLKRIKDTIRTDPECPAFCSPRGILKKPRS</sequence>
<proteinExistence type="predicted"/>